<keyword evidence="1" id="KW-0472">Membrane</keyword>
<protein>
    <submittedName>
        <fullName evidence="2">Uncharacterized protein</fullName>
    </submittedName>
</protein>
<name>A0A6I6SPH9_9GAMM</name>
<dbReference type="EMBL" id="CP035042">
    <property type="protein sequence ID" value="QHC49315.1"/>
    <property type="molecule type" value="Genomic_DNA"/>
</dbReference>
<dbReference type="Proteomes" id="UP000464013">
    <property type="component" value="Chromosome"/>
</dbReference>
<dbReference type="KEGG" id="htx:EKK97_06345"/>
<evidence type="ECO:0000313" key="2">
    <source>
        <dbReference type="EMBL" id="QHC49315.1"/>
    </source>
</evidence>
<proteinExistence type="predicted"/>
<keyword evidence="1" id="KW-1133">Transmembrane helix</keyword>
<dbReference type="RefSeq" id="WP_159550393.1">
    <property type="nucleotide sequence ID" value="NZ_CP035042.1"/>
</dbReference>
<organism evidence="2 3">
    <name type="scientific">Billgrantia tianxiuensis</name>
    <dbReference type="NCBI Taxonomy" id="2497861"/>
    <lineage>
        <taxon>Bacteria</taxon>
        <taxon>Pseudomonadati</taxon>
        <taxon>Pseudomonadota</taxon>
        <taxon>Gammaproteobacteria</taxon>
        <taxon>Oceanospirillales</taxon>
        <taxon>Halomonadaceae</taxon>
        <taxon>Billgrantia</taxon>
    </lineage>
</organism>
<reference evidence="2 3" key="1">
    <citation type="submission" date="2019-01" db="EMBL/GenBank/DDBJ databases">
        <title>Complete genome of a denitifying bacterium Halomons sp. BC-M4-5.</title>
        <authorList>
            <person name="Wang L."/>
            <person name="Shao Z."/>
        </authorList>
    </citation>
    <scope>NUCLEOTIDE SEQUENCE [LARGE SCALE GENOMIC DNA]</scope>
    <source>
        <strain evidence="2 3">BC-M4-5</strain>
    </source>
</reference>
<keyword evidence="3" id="KW-1185">Reference proteome</keyword>
<gene>
    <name evidence="2" type="ORF">EKK97_06345</name>
</gene>
<sequence length="113" mass="12542">MVLAGLTLLAAKARQGEARQGEWRFTACLRPGDLWWGYAALARGIAARLGRLGATLETRRLGIRSALARRERRTVAWLDELTRYERGFVHLAVPLMVAVAVLLFLGFLLAGPR</sequence>
<accession>A0A6I6SPH9</accession>
<dbReference type="AlphaFoldDB" id="A0A6I6SPH9"/>
<evidence type="ECO:0000313" key="3">
    <source>
        <dbReference type="Proteomes" id="UP000464013"/>
    </source>
</evidence>
<evidence type="ECO:0000256" key="1">
    <source>
        <dbReference type="SAM" id="Phobius"/>
    </source>
</evidence>
<keyword evidence="1" id="KW-0812">Transmembrane</keyword>
<feature type="transmembrane region" description="Helical" evidence="1">
    <location>
        <begin position="88"/>
        <end position="110"/>
    </location>
</feature>